<evidence type="ECO:0000256" key="5">
    <source>
        <dbReference type="ARBA" id="ARBA00022989"/>
    </source>
</evidence>
<feature type="region of interest" description="Disordered" evidence="7">
    <location>
        <begin position="133"/>
        <end position="214"/>
    </location>
</feature>
<feature type="transmembrane region" description="Helical" evidence="8">
    <location>
        <begin position="966"/>
        <end position="985"/>
    </location>
</feature>
<evidence type="ECO:0000313" key="10">
    <source>
        <dbReference type="EMBL" id="TRY78432.1"/>
    </source>
</evidence>
<evidence type="ECO:0000313" key="11">
    <source>
        <dbReference type="Proteomes" id="UP000318571"/>
    </source>
</evidence>
<evidence type="ECO:0000256" key="6">
    <source>
        <dbReference type="ARBA" id="ARBA00023136"/>
    </source>
</evidence>
<dbReference type="Pfam" id="PF03142">
    <property type="entry name" value="Chitin_synth_2"/>
    <property type="match status" value="1"/>
</dbReference>
<evidence type="ECO:0000256" key="8">
    <source>
        <dbReference type="SAM" id="Phobius"/>
    </source>
</evidence>
<dbReference type="Pfam" id="PF13927">
    <property type="entry name" value="Ig_3"/>
    <property type="match status" value="1"/>
</dbReference>
<dbReference type="Gene3D" id="2.60.40.10">
    <property type="entry name" value="Immunoglobulins"/>
    <property type="match status" value="1"/>
</dbReference>
<evidence type="ECO:0000256" key="4">
    <source>
        <dbReference type="ARBA" id="ARBA00022692"/>
    </source>
</evidence>
<keyword evidence="3" id="KW-0328">Glycosyltransferase</keyword>
<sequence length="1020" mass="115191">MLPPFTTSGLFSFPGQFRSPHITEHPNSMTVPKNEPLTLNCKAEGIPTPTIKWYRDGHPIETSPTSPQSHRVLFPTGSLFFLRVMQNKKEQDGGVYYCEATNTVGKVRSRNATLEVAGAIMKGMTEPLKEQFNRLSEETSETSPESTTSSRKFDFDREEKNGEGLRFRGPAVDPVKIQGVSATGESKPACSDQEDDDGIRHSTTNIHPDHIKPSPVESRLLFKPFEGMPTKMKMTPNVKKRMDVCAKKTASLKKKPISDLSCGHLESSEYWDTHVYGSPREPRDGSSSETEDDPPAMNPNGSTPKSVDPRKFSKQSAKRAWSKITANFHAQSFFCQFRLIEAGQVMYYIGYALLGPMVFVATLLSLFLVFTGTSYFTTGHVVVMVPSEYEDVQAFKRCVVPQEHRLQWVFTFMAIFMFRQFSDFLEAFCKSRVVSFGNSYLSTFILIVEEVVHLCGLWMLVFDVLPDVDLRYGTLSPFCLGMIPSVIGLMTNRFGLENGSVVVAYFVKIFGHGTFSPFLPRNSFSMDNSDLICLGLIILSSFLCCYSQWLKFLDYYVLQNQFMVKIKPNITPFIFGQNYDFRVTARTDAESMPPAVASRPFIYACATIWREDMHEMSNLVKSLFQIDRACAQLQTACKFEFIIVIDDAFHHASAYKLLGKQVFKLLNVIRRMMRSDAQIPEVTYPTPFGARMEMTLPDGGTKLVILLKDTSLVKQGKRFSQALYLNYLVDFQFQDLETMPLPIRNEIVRNKFILTLDGDVNFTPASVFKLLDRMTTHPMLSAVCGRIIPTGPCTLWTHAQIYEYAIGHWIQKPVEDCLGSVLCAPGCFSMFRLYDMMETKYHWAYSVSRPHTISMKLRMDQGEDRWMSFLLIAAGGRIGYEPDAICFTECPDTLAKLFGQRRRWITSSFMGVYHFASILFTQTTQDQLHVGNPAQWYQMFITASTLLSPAVCLMFLVFGFNYTTGISLVASAFLFVMPIAVYAYICHVCEDKVAVLYGCILSGLFTAPLALVVISLLQVG</sequence>
<dbReference type="FunFam" id="2.60.40.10:FF:000026">
    <property type="entry name" value="roundabout homolog 2 isoform X1"/>
    <property type="match status" value="1"/>
</dbReference>
<proteinExistence type="predicted"/>
<dbReference type="InterPro" id="IPR029044">
    <property type="entry name" value="Nucleotide-diphossugar_trans"/>
</dbReference>
<dbReference type="GO" id="GO:0004100">
    <property type="term" value="F:chitin synthase activity"/>
    <property type="evidence" value="ECO:0007669"/>
    <property type="project" value="UniProtKB-EC"/>
</dbReference>
<dbReference type="SUPFAM" id="SSF53448">
    <property type="entry name" value="Nucleotide-diphospho-sugar transferases"/>
    <property type="match status" value="1"/>
</dbReference>
<accession>A0A553PL99</accession>
<feature type="transmembrane region" description="Helical" evidence="8">
    <location>
        <begin position="994"/>
        <end position="1017"/>
    </location>
</feature>
<feature type="transmembrane region" description="Helical" evidence="8">
    <location>
        <begin position="936"/>
        <end position="960"/>
    </location>
</feature>
<feature type="transmembrane region" description="Helical" evidence="8">
    <location>
        <begin position="345"/>
        <end position="370"/>
    </location>
</feature>
<evidence type="ECO:0000256" key="7">
    <source>
        <dbReference type="SAM" id="MobiDB-lite"/>
    </source>
</evidence>
<comment type="subcellular location">
    <subcellularLocation>
        <location evidence="1">Membrane</location>
        <topology evidence="1">Multi-pass membrane protein</topology>
    </subcellularLocation>
</comment>
<reference evidence="10 11" key="1">
    <citation type="journal article" date="2018" name="Nat. Ecol. Evol.">
        <title>Genomic signatures of mitonuclear coevolution across populations of Tigriopus californicus.</title>
        <authorList>
            <person name="Barreto F.S."/>
            <person name="Watson E.T."/>
            <person name="Lima T.G."/>
            <person name="Willett C.S."/>
            <person name="Edmands S."/>
            <person name="Li W."/>
            <person name="Burton R.S."/>
        </authorList>
    </citation>
    <scope>NUCLEOTIDE SEQUENCE [LARGE SCALE GENOMIC DNA]</scope>
    <source>
        <strain evidence="10 11">San Diego</strain>
    </source>
</reference>
<dbReference type="SUPFAM" id="SSF48726">
    <property type="entry name" value="Immunoglobulin"/>
    <property type="match status" value="1"/>
</dbReference>
<feature type="compositionally biased region" description="Basic and acidic residues" evidence="7">
    <location>
        <begin position="151"/>
        <end position="166"/>
    </location>
</feature>
<dbReference type="InterPro" id="IPR003599">
    <property type="entry name" value="Ig_sub"/>
</dbReference>
<evidence type="ECO:0000256" key="2">
    <source>
        <dbReference type="ARBA" id="ARBA00012543"/>
    </source>
</evidence>
<dbReference type="PANTHER" id="PTHR22914:SF42">
    <property type="entry name" value="CHITIN SYNTHASE"/>
    <property type="match status" value="1"/>
</dbReference>
<dbReference type="InterPro" id="IPR004835">
    <property type="entry name" value="Chitin_synth"/>
</dbReference>
<dbReference type="PANTHER" id="PTHR22914">
    <property type="entry name" value="CHITIN SYNTHASE"/>
    <property type="match status" value="1"/>
</dbReference>
<dbReference type="GO" id="GO:0006031">
    <property type="term" value="P:chitin biosynthetic process"/>
    <property type="evidence" value="ECO:0007669"/>
    <property type="project" value="TreeGrafter"/>
</dbReference>
<dbReference type="GO" id="GO:0016020">
    <property type="term" value="C:membrane"/>
    <property type="evidence" value="ECO:0007669"/>
    <property type="project" value="UniProtKB-SubCell"/>
</dbReference>
<dbReference type="PROSITE" id="PS50835">
    <property type="entry name" value="IG_LIKE"/>
    <property type="match status" value="1"/>
</dbReference>
<keyword evidence="4 8" id="KW-0812">Transmembrane</keyword>
<evidence type="ECO:0000256" key="1">
    <source>
        <dbReference type="ARBA" id="ARBA00004141"/>
    </source>
</evidence>
<gene>
    <name evidence="10" type="ORF">TCAL_12224</name>
</gene>
<keyword evidence="6 8" id="KW-0472">Membrane</keyword>
<dbReference type="GO" id="GO:0071944">
    <property type="term" value="C:cell periphery"/>
    <property type="evidence" value="ECO:0007669"/>
    <property type="project" value="TreeGrafter"/>
</dbReference>
<keyword evidence="11" id="KW-1185">Reference proteome</keyword>
<dbReference type="InterPro" id="IPR007110">
    <property type="entry name" value="Ig-like_dom"/>
</dbReference>
<feature type="transmembrane region" description="Helical" evidence="8">
    <location>
        <begin position="502"/>
        <end position="519"/>
    </location>
</feature>
<keyword evidence="5 8" id="KW-1133">Transmembrane helix</keyword>
<name>A0A553PL99_TIGCA</name>
<evidence type="ECO:0000256" key="3">
    <source>
        <dbReference type="ARBA" id="ARBA00022676"/>
    </source>
</evidence>
<dbReference type="EC" id="2.4.1.16" evidence="2"/>
<keyword evidence="3" id="KW-0808">Transferase</keyword>
<dbReference type="InterPro" id="IPR036179">
    <property type="entry name" value="Ig-like_dom_sf"/>
</dbReference>
<evidence type="ECO:0000259" key="9">
    <source>
        <dbReference type="PROSITE" id="PS50835"/>
    </source>
</evidence>
<feature type="transmembrane region" description="Helical" evidence="8">
    <location>
        <begin position="472"/>
        <end position="490"/>
    </location>
</feature>
<feature type="transmembrane region" description="Helical" evidence="8">
    <location>
        <begin position="904"/>
        <end position="924"/>
    </location>
</feature>
<dbReference type="SMART" id="SM00408">
    <property type="entry name" value="IGc2"/>
    <property type="match status" value="1"/>
</dbReference>
<dbReference type="EMBL" id="VCGU01000003">
    <property type="protein sequence ID" value="TRY78432.1"/>
    <property type="molecule type" value="Genomic_DNA"/>
</dbReference>
<feature type="domain" description="Ig-like" evidence="9">
    <location>
        <begin position="20"/>
        <end position="115"/>
    </location>
</feature>
<dbReference type="Proteomes" id="UP000318571">
    <property type="component" value="Chromosome 11"/>
</dbReference>
<dbReference type="STRING" id="6832.A0A553PL99"/>
<feature type="region of interest" description="Disordered" evidence="7">
    <location>
        <begin position="273"/>
        <end position="310"/>
    </location>
</feature>
<comment type="caution">
    <text evidence="10">The sequence shown here is derived from an EMBL/GenBank/DDBJ whole genome shotgun (WGS) entry which is preliminary data.</text>
</comment>
<feature type="transmembrane region" description="Helical" evidence="8">
    <location>
        <begin position="531"/>
        <end position="550"/>
    </location>
</feature>
<dbReference type="AlphaFoldDB" id="A0A553PL99"/>
<dbReference type="InterPro" id="IPR013783">
    <property type="entry name" value="Ig-like_fold"/>
</dbReference>
<protein>
    <recommendedName>
        <fullName evidence="2">chitin synthase</fullName>
        <ecNumber evidence="2">2.4.1.16</ecNumber>
    </recommendedName>
</protein>
<organism evidence="10 11">
    <name type="scientific">Tigriopus californicus</name>
    <name type="common">Marine copepod</name>
    <dbReference type="NCBI Taxonomy" id="6832"/>
    <lineage>
        <taxon>Eukaryota</taxon>
        <taxon>Metazoa</taxon>
        <taxon>Ecdysozoa</taxon>
        <taxon>Arthropoda</taxon>
        <taxon>Crustacea</taxon>
        <taxon>Multicrustacea</taxon>
        <taxon>Hexanauplia</taxon>
        <taxon>Copepoda</taxon>
        <taxon>Harpacticoida</taxon>
        <taxon>Harpacticidae</taxon>
        <taxon>Tigriopus</taxon>
    </lineage>
</organism>
<dbReference type="SMART" id="SM00409">
    <property type="entry name" value="IG"/>
    <property type="match status" value="1"/>
</dbReference>
<dbReference type="InterPro" id="IPR003598">
    <property type="entry name" value="Ig_sub2"/>
</dbReference>
<feature type="compositionally biased region" description="Low complexity" evidence="7">
    <location>
        <begin position="141"/>
        <end position="150"/>
    </location>
</feature>
<feature type="transmembrane region" description="Helical" evidence="8">
    <location>
        <begin position="442"/>
        <end position="465"/>
    </location>
</feature>